<protein>
    <recommendedName>
        <fullName evidence="2">DUF7847 domain-containing protein</fullName>
    </recommendedName>
</protein>
<feature type="transmembrane region" description="Helical" evidence="1">
    <location>
        <begin position="52"/>
        <end position="81"/>
    </location>
</feature>
<dbReference type="RefSeq" id="WP_316558015.1">
    <property type="nucleotide sequence ID" value="NZ_CP131059.1"/>
</dbReference>
<dbReference type="KEGG" id="mehf:MmiHf6_03240"/>
<dbReference type="EMBL" id="CP131059">
    <property type="protein sequence ID" value="WNY23028.1"/>
    <property type="molecule type" value="Genomic_DNA"/>
</dbReference>
<keyword evidence="1" id="KW-0472">Membrane</keyword>
<name>A0AA96V116_9EURY</name>
<gene>
    <name evidence="3" type="ORF">MmiHf6_03240</name>
</gene>
<dbReference type="Proteomes" id="UP001302978">
    <property type="component" value="Chromosome"/>
</dbReference>
<keyword evidence="1" id="KW-0812">Transmembrane</keyword>
<keyword evidence="1" id="KW-1133">Transmembrane helix</keyword>
<feature type="transmembrane region" description="Helical" evidence="1">
    <location>
        <begin position="102"/>
        <end position="131"/>
    </location>
</feature>
<feature type="transmembrane region" description="Helical" evidence="1">
    <location>
        <begin position="240"/>
        <end position="266"/>
    </location>
</feature>
<evidence type="ECO:0000259" key="2">
    <source>
        <dbReference type="Pfam" id="PF25231"/>
    </source>
</evidence>
<proteinExistence type="predicted"/>
<dbReference type="AlphaFoldDB" id="A0AA96V116"/>
<feature type="transmembrane region" description="Helical" evidence="1">
    <location>
        <begin position="20"/>
        <end position="46"/>
    </location>
</feature>
<dbReference type="GeneID" id="85194785"/>
<evidence type="ECO:0000256" key="1">
    <source>
        <dbReference type="SAM" id="Phobius"/>
    </source>
</evidence>
<dbReference type="InterPro" id="IPR057169">
    <property type="entry name" value="DUF7847"/>
</dbReference>
<keyword evidence="4" id="KW-1185">Reference proteome</keyword>
<feature type="domain" description="DUF7847" evidence="2">
    <location>
        <begin position="4"/>
        <end position="273"/>
    </location>
</feature>
<feature type="transmembrane region" description="Helical" evidence="1">
    <location>
        <begin position="151"/>
        <end position="184"/>
    </location>
</feature>
<feature type="transmembrane region" description="Helical" evidence="1">
    <location>
        <begin position="210"/>
        <end position="234"/>
    </location>
</feature>
<sequence>MENIGDTFTKGWKNLSRNPILFAPVVILALISFVLAIVWSVSFVVFLEAGNLLYIGASFLIFLIAVILLSCYLTAGWIGMAKEAIAFGSTNFSDMFKYGNKFAIRMLLSTILMIILELVAVIFWIPLIYVYLNSGYTLEGIVDSMVNNPDAFLSIILSFAVPLLIGFLLTFIYSVILTVLFYFVSYAIVVDDISVIGAYKKSYAVLKQNFWNVLVFIILIWAITVVVTTVFQVLSIVGVLSFWLTLIISIVQMIVTLFLSVAVTVWTTRFYMSATDHPLYEEEKLTDY</sequence>
<dbReference type="Pfam" id="PF25231">
    <property type="entry name" value="DUF7847"/>
    <property type="match status" value="1"/>
</dbReference>
<organism evidence="3 4">
    <name type="scientific">Methanimicrococcus hongohii</name>
    <dbReference type="NCBI Taxonomy" id="3028295"/>
    <lineage>
        <taxon>Archaea</taxon>
        <taxon>Methanobacteriati</taxon>
        <taxon>Methanobacteriota</taxon>
        <taxon>Stenosarchaea group</taxon>
        <taxon>Methanomicrobia</taxon>
        <taxon>Methanosarcinales</taxon>
        <taxon>Methanosarcinaceae</taxon>
        <taxon>Methanimicrococcus</taxon>
    </lineage>
</organism>
<evidence type="ECO:0000313" key="4">
    <source>
        <dbReference type="Proteomes" id="UP001302978"/>
    </source>
</evidence>
<evidence type="ECO:0000313" key="3">
    <source>
        <dbReference type="EMBL" id="WNY23028.1"/>
    </source>
</evidence>
<reference evidence="3 4" key="1">
    <citation type="submission" date="2023-07" db="EMBL/GenBank/DDBJ databases">
        <title>Closed genoem sequence of Methanomicrococcus sp. Hf6.</title>
        <authorList>
            <person name="Poehlein A."/>
            <person name="Protasov E."/>
            <person name="Platt K."/>
            <person name="Reeh H."/>
            <person name="Daniel R."/>
            <person name="Brune A."/>
        </authorList>
    </citation>
    <scope>NUCLEOTIDE SEQUENCE [LARGE SCALE GENOMIC DNA]</scope>
    <source>
        <strain evidence="3 4">Hf6</strain>
    </source>
</reference>
<accession>A0AA96V116</accession>